<evidence type="ECO:0000313" key="3">
    <source>
        <dbReference type="EMBL" id="GAX24130.1"/>
    </source>
</evidence>
<dbReference type="Pfam" id="PF02469">
    <property type="entry name" value="Fasciclin"/>
    <property type="match status" value="2"/>
</dbReference>
<dbReference type="Gene3D" id="2.30.180.10">
    <property type="entry name" value="FAS1 domain"/>
    <property type="match status" value="2"/>
</dbReference>
<dbReference type="EMBL" id="BDSP01000206">
    <property type="protein sequence ID" value="GAX24130.1"/>
    <property type="molecule type" value="Genomic_DNA"/>
</dbReference>
<feature type="signal peptide" evidence="1">
    <location>
        <begin position="1"/>
        <end position="20"/>
    </location>
</feature>
<keyword evidence="1" id="KW-0732">Signal</keyword>
<dbReference type="InterPro" id="IPR050904">
    <property type="entry name" value="Adhesion/Biosynth-related"/>
</dbReference>
<feature type="domain" description="FAS1" evidence="2">
    <location>
        <begin position="196"/>
        <end position="332"/>
    </location>
</feature>
<dbReference type="PANTHER" id="PTHR10900">
    <property type="entry name" value="PERIOSTIN-RELATED"/>
    <property type="match status" value="1"/>
</dbReference>
<dbReference type="AlphaFoldDB" id="A0A1Z5KCU5"/>
<evidence type="ECO:0000259" key="2">
    <source>
        <dbReference type="PROSITE" id="PS50213"/>
    </source>
</evidence>
<dbReference type="SUPFAM" id="SSF82153">
    <property type="entry name" value="FAS1 domain"/>
    <property type="match status" value="2"/>
</dbReference>
<dbReference type="InParanoid" id="A0A1Z5KCU5"/>
<keyword evidence="4" id="KW-1185">Reference proteome</keyword>
<dbReference type="FunFam" id="2.30.180.10:FF:000032">
    <property type="entry name" value="Fasciclin domain-containing protein, putative"/>
    <property type="match status" value="2"/>
</dbReference>
<evidence type="ECO:0000256" key="1">
    <source>
        <dbReference type="SAM" id="SignalP"/>
    </source>
</evidence>
<reference evidence="3 4" key="1">
    <citation type="journal article" date="2015" name="Plant Cell">
        <title>Oil accumulation by the oleaginous diatom Fistulifera solaris as revealed by the genome and transcriptome.</title>
        <authorList>
            <person name="Tanaka T."/>
            <person name="Maeda Y."/>
            <person name="Veluchamy A."/>
            <person name="Tanaka M."/>
            <person name="Abida H."/>
            <person name="Marechal E."/>
            <person name="Bowler C."/>
            <person name="Muto M."/>
            <person name="Sunaga Y."/>
            <person name="Tanaka M."/>
            <person name="Yoshino T."/>
            <person name="Taniguchi T."/>
            <person name="Fukuda Y."/>
            <person name="Nemoto M."/>
            <person name="Matsumoto M."/>
            <person name="Wong P.S."/>
            <person name="Aburatani S."/>
            <person name="Fujibuchi W."/>
        </authorList>
    </citation>
    <scope>NUCLEOTIDE SEQUENCE [LARGE SCALE GENOMIC DNA]</scope>
    <source>
        <strain evidence="3 4">JPCC DA0580</strain>
    </source>
</reference>
<organism evidence="3 4">
    <name type="scientific">Fistulifera solaris</name>
    <name type="common">Oleaginous diatom</name>
    <dbReference type="NCBI Taxonomy" id="1519565"/>
    <lineage>
        <taxon>Eukaryota</taxon>
        <taxon>Sar</taxon>
        <taxon>Stramenopiles</taxon>
        <taxon>Ochrophyta</taxon>
        <taxon>Bacillariophyta</taxon>
        <taxon>Bacillariophyceae</taxon>
        <taxon>Bacillariophycidae</taxon>
        <taxon>Naviculales</taxon>
        <taxon>Naviculaceae</taxon>
        <taxon>Fistulifera</taxon>
    </lineage>
</organism>
<dbReference type="Proteomes" id="UP000198406">
    <property type="component" value="Unassembled WGS sequence"/>
</dbReference>
<name>A0A1Z5KCU5_FISSO</name>
<gene>
    <name evidence="3" type="ORF">FisN_9Hh383</name>
</gene>
<dbReference type="OrthoDB" id="44517at2759"/>
<dbReference type="PROSITE" id="PS50213">
    <property type="entry name" value="FAS1"/>
    <property type="match status" value="2"/>
</dbReference>
<dbReference type="PANTHER" id="PTHR10900:SF77">
    <property type="entry name" value="FI19380P1"/>
    <property type="match status" value="1"/>
</dbReference>
<proteinExistence type="predicted"/>
<feature type="chain" id="PRO_5013323616" description="FAS1 domain-containing protein" evidence="1">
    <location>
        <begin position="21"/>
        <end position="334"/>
    </location>
</feature>
<dbReference type="InterPro" id="IPR036378">
    <property type="entry name" value="FAS1_dom_sf"/>
</dbReference>
<protein>
    <recommendedName>
        <fullName evidence="2">FAS1 domain-containing protein</fullName>
    </recommendedName>
</protein>
<dbReference type="InterPro" id="IPR000782">
    <property type="entry name" value="FAS1_domain"/>
</dbReference>
<sequence length="334" mass="35051">MFLRFSKLVLVAAILESARAQCSSIAEIACSTEDFSTLCTAVTEAGLAEALSEGSWTVFAPNNAAFEKLGDTLDAVLADKDLLTSILLFHAVEGEVYSKDLKCRETVTMANRADSRTVCRGDSIFQKGAGNSRDAMPEILTKDIKACNSVLHEISGVMLFNSAPASVPVSVPAPAPASVPAPVPAPTPIATPTDDCMSIAEIACSTEDFSTLCTAVTEAGLGEALSSGSWTVFAPTNEAFANLGDTLDAVLADKELLMDILLFHAVAGEVLSTELKCKKRLKMANGKDSRTVCRGASVFQKGAGNPRSNMPKILTVNGSACNGILHSIDEVMLP</sequence>
<evidence type="ECO:0000313" key="4">
    <source>
        <dbReference type="Proteomes" id="UP000198406"/>
    </source>
</evidence>
<dbReference type="SMART" id="SM00554">
    <property type="entry name" value="FAS1"/>
    <property type="match status" value="2"/>
</dbReference>
<accession>A0A1Z5KCU5</accession>
<dbReference type="GO" id="GO:0005615">
    <property type="term" value="C:extracellular space"/>
    <property type="evidence" value="ECO:0007669"/>
    <property type="project" value="TreeGrafter"/>
</dbReference>
<feature type="domain" description="FAS1" evidence="2">
    <location>
        <begin position="22"/>
        <end position="158"/>
    </location>
</feature>
<comment type="caution">
    <text evidence="3">The sequence shown here is derived from an EMBL/GenBank/DDBJ whole genome shotgun (WGS) entry which is preliminary data.</text>
</comment>